<dbReference type="Proteomes" id="UP000035681">
    <property type="component" value="Unplaced"/>
</dbReference>
<sequence length="265" mass="31509">KMEIKYFFTPILVCILLNFLITIGTENQIFYILSNYEIARVLDVIHLIVSAIDIFLIILYTLNLNFLKKHTSLLFNLILISGIILTLYSCCCFLIIIIVKKVQLNTFNILCFIIQCVIKPMYKDRAGWKNYFLLLSVACLFFERLFYLVFTQFIVLKNDFDTFNIYYINNYYPGLTFTISFTILYTVSLFLNFWFIFNSVLILYITAIIGSFLFIFNTYINFNYFYIQKFNSTAEFKINCYLLMYCGCQFLACFDEVINREILFK</sequence>
<protein>
    <submittedName>
        <fullName evidence="3">Uncharacterized protein</fullName>
    </submittedName>
</protein>
<feature type="transmembrane region" description="Helical" evidence="1">
    <location>
        <begin position="201"/>
        <end position="220"/>
    </location>
</feature>
<keyword evidence="1" id="KW-1133">Transmembrane helix</keyword>
<dbReference type="WBParaSite" id="TCONS_00004409.p1">
    <property type="protein sequence ID" value="TCONS_00004409.p1"/>
    <property type="gene ID" value="XLOC_001802"/>
</dbReference>
<keyword evidence="2" id="KW-1185">Reference proteome</keyword>
<feature type="transmembrane region" description="Helical" evidence="1">
    <location>
        <begin position="131"/>
        <end position="155"/>
    </location>
</feature>
<dbReference type="AlphaFoldDB" id="A0AAF5CZF2"/>
<feature type="transmembrane region" description="Helical" evidence="1">
    <location>
        <begin position="44"/>
        <end position="62"/>
    </location>
</feature>
<reference evidence="3" key="1">
    <citation type="submission" date="2024-02" db="UniProtKB">
        <authorList>
            <consortium name="WormBaseParasite"/>
        </authorList>
    </citation>
    <scope>IDENTIFICATION</scope>
</reference>
<accession>A0AAF5CZF2</accession>
<feature type="transmembrane region" description="Helical" evidence="1">
    <location>
        <begin position="175"/>
        <end position="194"/>
    </location>
</feature>
<feature type="transmembrane region" description="Helical" evidence="1">
    <location>
        <begin position="7"/>
        <end position="24"/>
    </location>
</feature>
<feature type="transmembrane region" description="Helical" evidence="1">
    <location>
        <begin position="74"/>
        <end position="98"/>
    </location>
</feature>
<name>A0AAF5CZF2_STRER</name>
<evidence type="ECO:0000313" key="3">
    <source>
        <dbReference type="WBParaSite" id="TCONS_00004409.p1"/>
    </source>
</evidence>
<keyword evidence="1" id="KW-0472">Membrane</keyword>
<organism evidence="2 3">
    <name type="scientific">Strongyloides stercoralis</name>
    <name type="common">Threadworm</name>
    <dbReference type="NCBI Taxonomy" id="6248"/>
    <lineage>
        <taxon>Eukaryota</taxon>
        <taxon>Metazoa</taxon>
        <taxon>Ecdysozoa</taxon>
        <taxon>Nematoda</taxon>
        <taxon>Chromadorea</taxon>
        <taxon>Rhabditida</taxon>
        <taxon>Tylenchina</taxon>
        <taxon>Panagrolaimomorpha</taxon>
        <taxon>Strongyloidoidea</taxon>
        <taxon>Strongyloididae</taxon>
        <taxon>Strongyloides</taxon>
    </lineage>
</organism>
<evidence type="ECO:0000313" key="2">
    <source>
        <dbReference type="Proteomes" id="UP000035681"/>
    </source>
</evidence>
<proteinExistence type="predicted"/>
<keyword evidence="1" id="KW-0812">Transmembrane</keyword>
<evidence type="ECO:0000256" key="1">
    <source>
        <dbReference type="SAM" id="Phobius"/>
    </source>
</evidence>